<sequence length="178" mass="18724">MTKAILPRIGGIAAAIALTVSMAACAGGQSVADACKLVKTTDSKISESNSDIANSMSKLTEGEKVDFAAALDPVSKALKDTQSKITNDKVKPQYDKMVAGFESVKKSLAGIDMSVFAGLADLKNLDMSDPASMQKIEELRKKSEAAQAEFSKVQKDLETSQKDMTGAVSEINKVCNAG</sequence>
<evidence type="ECO:0000313" key="2">
    <source>
        <dbReference type="EMBL" id="GAA1786877.1"/>
    </source>
</evidence>
<organism evidence="2 3">
    <name type="scientific">Leucobacter iarius</name>
    <dbReference type="NCBI Taxonomy" id="333963"/>
    <lineage>
        <taxon>Bacteria</taxon>
        <taxon>Bacillati</taxon>
        <taxon>Actinomycetota</taxon>
        <taxon>Actinomycetes</taxon>
        <taxon>Micrococcales</taxon>
        <taxon>Microbacteriaceae</taxon>
        <taxon>Leucobacter</taxon>
    </lineage>
</organism>
<dbReference type="Proteomes" id="UP001500851">
    <property type="component" value="Unassembled WGS sequence"/>
</dbReference>
<feature type="signal peptide" evidence="1">
    <location>
        <begin position="1"/>
        <end position="26"/>
    </location>
</feature>
<dbReference type="RefSeq" id="WP_344031055.1">
    <property type="nucleotide sequence ID" value="NZ_BAAAOB010000001.1"/>
</dbReference>
<feature type="chain" id="PRO_5047004452" description="Small secreted protein" evidence="1">
    <location>
        <begin position="27"/>
        <end position="178"/>
    </location>
</feature>
<keyword evidence="1" id="KW-0732">Signal</keyword>
<dbReference type="PROSITE" id="PS51257">
    <property type="entry name" value="PROKAR_LIPOPROTEIN"/>
    <property type="match status" value="1"/>
</dbReference>
<name>A0ABP4XPL3_9MICO</name>
<comment type="caution">
    <text evidence="2">The sequence shown here is derived from an EMBL/GenBank/DDBJ whole genome shotgun (WGS) entry which is preliminary data.</text>
</comment>
<accession>A0ABP4XPL3</accession>
<protein>
    <recommendedName>
        <fullName evidence="4">Small secreted protein</fullName>
    </recommendedName>
</protein>
<proteinExistence type="predicted"/>
<evidence type="ECO:0000256" key="1">
    <source>
        <dbReference type="SAM" id="SignalP"/>
    </source>
</evidence>
<evidence type="ECO:0000313" key="3">
    <source>
        <dbReference type="Proteomes" id="UP001500851"/>
    </source>
</evidence>
<evidence type="ECO:0008006" key="4">
    <source>
        <dbReference type="Google" id="ProtNLM"/>
    </source>
</evidence>
<keyword evidence="3" id="KW-1185">Reference proteome</keyword>
<dbReference type="EMBL" id="BAAAOB010000001">
    <property type="protein sequence ID" value="GAA1786877.1"/>
    <property type="molecule type" value="Genomic_DNA"/>
</dbReference>
<reference evidence="3" key="1">
    <citation type="journal article" date="2019" name="Int. J. Syst. Evol. Microbiol.">
        <title>The Global Catalogue of Microorganisms (GCM) 10K type strain sequencing project: providing services to taxonomists for standard genome sequencing and annotation.</title>
        <authorList>
            <consortium name="The Broad Institute Genomics Platform"/>
            <consortium name="The Broad Institute Genome Sequencing Center for Infectious Disease"/>
            <person name="Wu L."/>
            <person name="Ma J."/>
        </authorList>
    </citation>
    <scope>NUCLEOTIDE SEQUENCE [LARGE SCALE GENOMIC DNA]</scope>
    <source>
        <strain evidence="3">JCM 14736</strain>
    </source>
</reference>
<gene>
    <name evidence="2" type="ORF">GCM10009768_14820</name>
</gene>